<dbReference type="GO" id="GO:0030395">
    <property type="term" value="F:lactose binding"/>
    <property type="evidence" value="ECO:0007669"/>
    <property type="project" value="TreeGrafter"/>
</dbReference>
<dbReference type="PIRSF" id="PIRSF004925">
    <property type="entry name" value="HcaT"/>
    <property type="match status" value="1"/>
</dbReference>
<feature type="transmembrane region" description="Helical" evidence="8">
    <location>
        <begin position="315"/>
        <end position="333"/>
    </location>
</feature>
<feature type="transmembrane region" description="Helical" evidence="8">
    <location>
        <begin position="89"/>
        <end position="109"/>
    </location>
</feature>
<protein>
    <submittedName>
        <fullName evidence="10">MFS transporter</fullName>
    </submittedName>
</protein>
<organism evidence="10 11">
    <name type="scientific">Polyangium fumosum</name>
    <dbReference type="NCBI Taxonomy" id="889272"/>
    <lineage>
        <taxon>Bacteria</taxon>
        <taxon>Pseudomonadati</taxon>
        <taxon>Myxococcota</taxon>
        <taxon>Polyangia</taxon>
        <taxon>Polyangiales</taxon>
        <taxon>Polyangiaceae</taxon>
        <taxon>Polyangium</taxon>
    </lineage>
</organism>
<evidence type="ECO:0000256" key="8">
    <source>
        <dbReference type="SAM" id="Phobius"/>
    </source>
</evidence>
<keyword evidence="4" id="KW-0997">Cell inner membrane</keyword>
<keyword evidence="11" id="KW-1185">Reference proteome</keyword>
<reference evidence="10 11" key="1">
    <citation type="submission" date="2019-04" db="EMBL/GenBank/DDBJ databases">
        <authorList>
            <person name="Li Y."/>
            <person name="Wang J."/>
        </authorList>
    </citation>
    <scope>NUCLEOTIDE SEQUENCE [LARGE SCALE GENOMIC DNA]</scope>
    <source>
        <strain evidence="10 11">DSM 14668</strain>
    </source>
</reference>
<keyword evidence="7 8" id="KW-0472">Membrane</keyword>
<dbReference type="Pfam" id="PF12832">
    <property type="entry name" value="MFS_1_like"/>
    <property type="match status" value="1"/>
</dbReference>
<gene>
    <name evidence="10" type="ORF">E8A74_21785</name>
</gene>
<evidence type="ECO:0000256" key="6">
    <source>
        <dbReference type="ARBA" id="ARBA00022989"/>
    </source>
</evidence>
<dbReference type="PANTHER" id="PTHR23522">
    <property type="entry name" value="BLL5896 PROTEIN"/>
    <property type="match status" value="1"/>
</dbReference>
<feature type="transmembrane region" description="Helical" evidence="8">
    <location>
        <begin position="153"/>
        <end position="172"/>
    </location>
</feature>
<feature type="transmembrane region" description="Helical" evidence="8">
    <location>
        <begin position="20"/>
        <end position="43"/>
    </location>
</feature>
<evidence type="ECO:0000256" key="2">
    <source>
        <dbReference type="ARBA" id="ARBA00022448"/>
    </source>
</evidence>
<feature type="transmembrane region" description="Helical" evidence="8">
    <location>
        <begin position="115"/>
        <end position="141"/>
    </location>
</feature>
<dbReference type="NCBIfam" id="NF037955">
    <property type="entry name" value="mfs"/>
    <property type="match status" value="1"/>
</dbReference>
<evidence type="ECO:0000256" key="1">
    <source>
        <dbReference type="ARBA" id="ARBA00004429"/>
    </source>
</evidence>
<keyword evidence="6 8" id="KW-1133">Transmembrane helix</keyword>
<dbReference type="InterPro" id="IPR024989">
    <property type="entry name" value="MFS_assoc_dom"/>
</dbReference>
<feature type="transmembrane region" description="Helical" evidence="8">
    <location>
        <begin position="55"/>
        <end position="77"/>
    </location>
</feature>
<dbReference type="SUPFAM" id="SSF103473">
    <property type="entry name" value="MFS general substrate transporter"/>
    <property type="match status" value="1"/>
</dbReference>
<feature type="domain" description="Major facilitator superfamily associated" evidence="9">
    <location>
        <begin position="25"/>
        <end position="360"/>
    </location>
</feature>
<feature type="transmembrane region" description="Helical" evidence="8">
    <location>
        <begin position="220"/>
        <end position="239"/>
    </location>
</feature>
<proteinExistence type="predicted"/>
<dbReference type="GO" id="GO:0005886">
    <property type="term" value="C:plasma membrane"/>
    <property type="evidence" value="ECO:0007669"/>
    <property type="project" value="UniProtKB-SubCell"/>
</dbReference>
<sequence>MPRGATLRWPDRSRTVRPLVPGVVALRLYYLASFAVIGVYLPFFPPWLAARGIEGLSFGLLTATFPAMSVIGPPVFGLVADALGLRGHLLRVACAGAFVGFAGVAALAGGGGASFAALLLPVVVFGFFRSPMSMLADVVALEAAREGHVPYGATRLFGSMGFLVAAVLAGGLEPTSAVQIPLAIAALLLVTLGVTFALPSRVPVPARPSAAQIRALLASADVRLFLASAFFAQAAFACYDQCFSLHLLARGASPRVLGATWAVGVFAEVLLMANAGALASRVRAPVLLAVAYGVAALRWTLIGFVPGFLPLVALQPLHGIAFGLAWISALAYVKDRAPRHLLGTAQGVFVATVSAGSVTGMLGWIHVYRRGGGALAFGGAALVSAIACGIAIAFARRTRAGQNEAVA</sequence>
<feature type="transmembrane region" description="Helical" evidence="8">
    <location>
        <begin position="178"/>
        <end position="199"/>
    </location>
</feature>
<evidence type="ECO:0000256" key="5">
    <source>
        <dbReference type="ARBA" id="ARBA00022692"/>
    </source>
</evidence>
<dbReference type="GO" id="GO:0015528">
    <property type="term" value="F:lactose:proton symporter activity"/>
    <property type="evidence" value="ECO:0007669"/>
    <property type="project" value="TreeGrafter"/>
</dbReference>
<dbReference type="OrthoDB" id="9150135at2"/>
<keyword evidence="5 8" id="KW-0812">Transmembrane</keyword>
<dbReference type="InterPro" id="IPR036259">
    <property type="entry name" value="MFS_trans_sf"/>
</dbReference>
<feature type="transmembrane region" description="Helical" evidence="8">
    <location>
        <begin position="259"/>
        <end position="279"/>
    </location>
</feature>
<dbReference type="Proteomes" id="UP000309215">
    <property type="component" value="Unassembled WGS sequence"/>
</dbReference>
<keyword evidence="3" id="KW-1003">Cell membrane</keyword>
<accession>A0A4U1JA93</accession>
<feature type="transmembrane region" description="Helical" evidence="8">
    <location>
        <begin position="286"/>
        <end position="309"/>
    </location>
</feature>
<name>A0A4U1JA93_9BACT</name>
<evidence type="ECO:0000256" key="3">
    <source>
        <dbReference type="ARBA" id="ARBA00022475"/>
    </source>
</evidence>
<comment type="caution">
    <text evidence="10">The sequence shown here is derived from an EMBL/GenBank/DDBJ whole genome shotgun (WGS) entry which is preliminary data.</text>
</comment>
<evidence type="ECO:0000256" key="7">
    <source>
        <dbReference type="ARBA" id="ARBA00023136"/>
    </source>
</evidence>
<feature type="transmembrane region" description="Helical" evidence="8">
    <location>
        <begin position="373"/>
        <end position="395"/>
    </location>
</feature>
<dbReference type="InterPro" id="IPR026032">
    <property type="entry name" value="HcaT-like"/>
</dbReference>
<comment type="subcellular location">
    <subcellularLocation>
        <location evidence="1">Cell inner membrane</location>
        <topology evidence="1">Multi-pass membrane protein</topology>
    </subcellularLocation>
</comment>
<evidence type="ECO:0000259" key="9">
    <source>
        <dbReference type="Pfam" id="PF12832"/>
    </source>
</evidence>
<evidence type="ECO:0000256" key="4">
    <source>
        <dbReference type="ARBA" id="ARBA00022519"/>
    </source>
</evidence>
<dbReference type="PANTHER" id="PTHR23522:SF10">
    <property type="entry name" value="3-PHENYLPROPIONIC ACID TRANSPORTER-RELATED"/>
    <property type="match status" value="1"/>
</dbReference>
<evidence type="ECO:0000313" key="10">
    <source>
        <dbReference type="EMBL" id="TKD05174.1"/>
    </source>
</evidence>
<dbReference type="AlphaFoldDB" id="A0A4U1JA93"/>
<dbReference type="EMBL" id="SSMQ01000022">
    <property type="protein sequence ID" value="TKD05174.1"/>
    <property type="molecule type" value="Genomic_DNA"/>
</dbReference>
<keyword evidence="2" id="KW-0813">Transport</keyword>
<feature type="transmembrane region" description="Helical" evidence="8">
    <location>
        <begin position="345"/>
        <end position="367"/>
    </location>
</feature>
<evidence type="ECO:0000313" key="11">
    <source>
        <dbReference type="Proteomes" id="UP000309215"/>
    </source>
</evidence>
<dbReference type="Gene3D" id="1.20.1250.20">
    <property type="entry name" value="MFS general substrate transporter like domains"/>
    <property type="match status" value="2"/>
</dbReference>